<gene>
    <name evidence="4" type="ORF">KTT_42120</name>
</gene>
<name>A0A402A5C4_9CHLR</name>
<accession>A0A402A5C4</accession>
<feature type="domain" description="DUF6249" evidence="3">
    <location>
        <begin position="10"/>
        <end position="116"/>
    </location>
</feature>
<sequence>MSYTIFTIVIGWLIALAFFFGFIVLLRYINHRERMAMIQQGLHPDIVQKRRRSRGMLRAGLITMMVGLTLTIGLYPIGFFLPETIKTPLHLGPWLLPGFIPFGVGAAMVISYYLEQSTHVPTGEDKEKVIPIEEYTDHERRQER</sequence>
<feature type="transmembrane region" description="Helical" evidence="2">
    <location>
        <begin position="94"/>
        <end position="114"/>
    </location>
</feature>
<dbReference type="EMBL" id="BIFR01000001">
    <property type="protein sequence ID" value="GCE14353.1"/>
    <property type="molecule type" value="Genomic_DNA"/>
</dbReference>
<organism evidence="4 5">
    <name type="scientific">Tengunoibacter tsumagoiensis</name>
    <dbReference type="NCBI Taxonomy" id="2014871"/>
    <lineage>
        <taxon>Bacteria</taxon>
        <taxon>Bacillati</taxon>
        <taxon>Chloroflexota</taxon>
        <taxon>Ktedonobacteria</taxon>
        <taxon>Ktedonobacterales</taxon>
        <taxon>Dictyobacteraceae</taxon>
        <taxon>Tengunoibacter</taxon>
    </lineage>
</organism>
<feature type="region of interest" description="Disordered" evidence="1">
    <location>
        <begin position="125"/>
        <end position="144"/>
    </location>
</feature>
<dbReference type="InterPro" id="IPR046216">
    <property type="entry name" value="DUF6249"/>
</dbReference>
<dbReference type="AlphaFoldDB" id="A0A402A5C4"/>
<evidence type="ECO:0000313" key="4">
    <source>
        <dbReference type="EMBL" id="GCE14353.1"/>
    </source>
</evidence>
<evidence type="ECO:0000256" key="2">
    <source>
        <dbReference type="SAM" id="Phobius"/>
    </source>
</evidence>
<comment type="caution">
    <text evidence="4">The sequence shown here is derived from an EMBL/GenBank/DDBJ whole genome shotgun (WGS) entry which is preliminary data.</text>
</comment>
<dbReference type="OrthoDB" id="165340at2"/>
<dbReference type="Proteomes" id="UP000287352">
    <property type="component" value="Unassembled WGS sequence"/>
</dbReference>
<keyword evidence="2" id="KW-0472">Membrane</keyword>
<evidence type="ECO:0000256" key="1">
    <source>
        <dbReference type="SAM" id="MobiDB-lite"/>
    </source>
</evidence>
<dbReference type="Pfam" id="PF19762">
    <property type="entry name" value="DUF6249"/>
    <property type="match status" value="1"/>
</dbReference>
<keyword evidence="5" id="KW-1185">Reference proteome</keyword>
<feature type="transmembrane region" description="Helical" evidence="2">
    <location>
        <begin position="59"/>
        <end position="82"/>
    </location>
</feature>
<proteinExistence type="predicted"/>
<protein>
    <recommendedName>
        <fullName evidence="3">DUF6249 domain-containing protein</fullName>
    </recommendedName>
</protein>
<evidence type="ECO:0000313" key="5">
    <source>
        <dbReference type="Proteomes" id="UP000287352"/>
    </source>
</evidence>
<dbReference type="RefSeq" id="WP_126581765.1">
    <property type="nucleotide sequence ID" value="NZ_BIFR01000001.1"/>
</dbReference>
<evidence type="ECO:0000259" key="3">
    <source>
        <dbReference type="Pfam" id="PF19762"/>
    </source>
</evidence>
<reference evidence="5" key="1">
    <citation type="submission" date="2018-12" db="EMBL/GenBank/DDBJ databases">
        <title>Tengunoibacter tsumagoiensis gen. nov., sp. nov., Dictyobacter kobayashii sp. nov., D. alpinus sp. nov., and D. joshuensis sp. nov. and description of Dictyobacteraceae fam. nov. within the order Ktedonobacterales isolated from Tengu-no-mugimeshi.</title>
        <authorList>
            <person name="Wang C.M."/>
            <person name="Zheng Y."/>
            <person name="Sakai Y."/>
            <person name="Toyoda A."/>
            <person name="Minakuchi Y."/>
            <person name="Abe K."/>
            <person name="Yokota A."/>
            <person name="Yabe S."/>
        </authorList>
    </citation>
    <scope>NUCLEOTIDE SEQUENCE [LARGE SCALE GENOMIC DNA]</scope>
    <source>
        <strain evidence="5">Uno3</strain>
    </source>
</reference>
<feature type="transmembrane region" description="Helical" evidence="2">
    <location>
        <begin position="6"/>
        <end position="29"/>
    </location>
</feature>
<keyword evidence="2" id="KW-1133">Transmembrane helix</keyword>
<keyword evidence="2" id="KW-0812">Transmembrane</keyword>